<dbReference type="InterPro" id="IPR002792">
    <property type="entry name" value="TRAM_dom"/>
</dbReference>
<keyword evidence="10" id="KW-0479">Metal-binding</keyword>
<keyword evidence="8" id="KW-0819">tRNA processing</keyword>
<dbReference type="InterPro" id="IPR003029">
    <property type="entry name" value="S1_domain"/>
</dbReference>
<proteinExistence type="inferred from homology"/>
<dbReference type="InterPro" id="IPR019307">
    <property type="entry name" value="RNA-bd_AU-1/RNase_E/G"/>
</dbReference>
<evidence type="ECO:0000256" key="16">
    <source>
        <dbReference type="PROSITE-ProRule" id="PRU00117"/>
    </source>
</evidence>
<dbReference type="EMBL" id="FNBJ01000004">
    <property type="protein sequence ID" value="SDE98139.1"/>
    <property type="molecule type" value="Genomic_DNA"/>
</dbReference>
<keyword evidence="7" id="KW-0820">tRNA-binding</keyword>
<feature type="domain" description="S1 motif" evidence="17">
    <location>
        <begin position="39"/>
        <end position="121"/>
    </location>
</feature>
<dbReference type="Gene3D" id="2.40.50.140">
    <property type="entry name" value="Nucleic acid-binding proteins"/>
    <property type="match status" value="2"/>
</dbReference>
<evidence type="ECO:0000313" key="19">
    <source>
        <dbReference type="EMBL" id="SDE98139.1"/>
    </source>
</evidence>
<evidence type="ECO:0000313" key="21">
    <source>
        <dbReference type="Proteomes" id="UP000198612"/>
    </source>
</evidence>
<evidence type="ECO:0000313" key="20">
    <source>
        <dbReference type="EMBL" id="SES77053.1"/>
    </source>
</evidence>
<gene>
    <name evidence="19" type="ORF">SAMN04488598_104105</name>
    <name evidence="20" type="ORF">SAMN04515652_105102</name>
</gene>
<evidence type="ECO:0000256" key="6">
    <source>
        <dbReference type="ARBA" id="ARBA00022552"/>
    </source>
</evidence>
<comment type="subcellular location">
    <subcellularLocation>
        <location evidence="2">Cytoplasm</location>
    </subcellularLocation>
</comment>
<dbReference type="Proteomes" id="UP000199519">
    <property type="component" value="Unassembled WGS sequence"/>
</dbReference>
<dbReference type="GO" id="GO:0005737">
    <property type="term" value="C:cytoplasm"/>
    <property type="evidence" value="ECO:0007669"/>
    <property type="project" value="UniProtKB-SubCell"/>
</dbReference>
<evidence type="ECO:0000256" key="5">
    <source>
        <dbReference type="ARBA" id="ARBA00022490"/>
    </source>
</evidence>
<dbReference type="InterPro" id="IPR004659">
    <property type="entry name" value="RNase_E/G"/>
</dbReference>
<dbReference type="PANTHER" id="PTHR30001:SF0">
    <property type="entry name" value="RIBONUCLEASE G"/>
    <property type="match status" value="1"/>
</dbReference>
<evidence type="ECO:0000256" key="10">
    <source>
        <dbReference type="ARBA" id="ARBA00022723"/>
    </source>
</evidence>
<dbReference type="SUPFAM" id="SSF50249">
    <property type="entry name" value="Nucleic acid-binding proteins"/>
    <property type="match status" value="1"/>
</dbReference>
<dbReference type="Pfam" id="PF10150">
    <property type="entry name" value="RNase_E_G"/>
    <property type="match status" value="1"/>
</dbReference>
<accession>A0A1H9Z6S7</accession>
<keyword evidence="5" id="KW-0963">Cytoplasm</keyword>
<dbReference type="GO" id="GO:0004540">
    <property type="term" value="F:RNA nuclease activity"/>
    <property type="evidence" value="ECO:0007669"/>
    <property type="project" value="InterPro"/>
</dbReference>
<evidence type="ECO:0000256" key="9">
    <source>
        <dbReference type="ARBA" id="ARBA00022722"/>
    </source>
</evidence>
<keyword evidence="11" id="KW-0699">rRNA-binding</keyword>
<dbReference type="GO" id="GO:0006364">
    <property type="term" value="P:rRNA processing"/>
    <property type="evidence" value="ECO:0007669"/>
    <property type="project" value="UniProtKB-KW"/>
</dbReference>
<dbReference type="GO" id="GO:0046872">
    <property type="term" value="F:metal ion binding"/>
    <property type="evidence" value="ECO:0007669"/>
    <property type="project" value="UniProtKB-KW"/>
</dbReference>
<evidence type="ECO:0000256" key="15">
    <source>
        <dbReference type="ARBA" id="ARBA00022884"/>
    </source>
</evidence>
<evidence type="ECO:0000256" key="2">
    <source>
        <dbReference type="ARBA" id="ARBA00004496"/>
    </source>
</evidence>
<sequence length="560" mass="63448">MSRQIIINSEYRERRAALLNNNSLEDLFFERDTYHKIAGNIYRGRVQDVLPGMQAAFVDIGIARNAFIHLNDLYPILNSEQKKKLSKKELNVKHVLQPGQWLMVQVVKEPMGSKGAKVTCKISIPGRFFVYIPSDNKIGISRRINDDGERGRLKSIAQDLKDGKEGLIIRTNARDESYSKLQNDYNFLSGTWKRIRNDFFQKNDIDILYQEEDLLKNLIRDYLDENIDRVVVDDKEDYQRLIDLTSIFAPDLKNRIALYQRNIPILAAYNIEKEIESLLQRKVWLKSGGYLVIDQTEALVSIDINTGKFTGKKNLQDTIVKTNKEAVAEIARQIKLRDIGGIIIIDFIDMNNQSDQQSVTDLLANELAKDRTKTSILGFTQLGLLEMTRKKVREGFGSLMQKDCPVCGGTGKVLSESTVAMKVIRKIDEITSRKKYPAVSLELHPEVAAVLIGAGGEKLQELEDKFGIDIFISGNAELKYEDMVIEKGSKEDLQPEILDLDAGDRITVKIEDQHASNENAGIARIDGYIIIVNGAGNMVENEVEIIIDDMHRTYARAHLA</sequence>
<dbReference type="GO" id="GO:0019843">
    <property type="term" value="F:rRNA binding"/>
    <property type="evidence" value="ECO:0007669"/>
    <property type="project" value="UniProtKB-KW"/>
</dbReference>
<dbReference type="AlphaFoldDB" id="A0A1H9Z6S7"/>
<evidence type="ECO:0000256" key="12">
    <source>
        <dbReference type="ARBA" id="ARBA00022759"/>
    </source>
</evidence>
<dbReference type="GO" id="GO:0016787">
    <property type="term" value="F:hydrolase activity"/>
    <property type="evidence" value="ECO:0007669"/>
    <property type="project" value="UniProtKB-KW"/>
</dbReference>
<evidence type="ECO:0000259" key="17">
    <source>
        <dbReference type="PROSITE" id="PS50126"/>
    </source>
</evidence>
<keyword evidence="12" id="KW-0255">Endonuclease</keyword>
<evidence type="ECO:0000256" key="4">
    <source>
        <dbReference type="ARBA" id="ARBA00017719"/>
    </source>
</evidence>
<keyword evidence="22" id="KW-1185">Reference proteome</keyword>
<comment type="cofactor">
    <cofactor evidence="1">
        <name>Mg(2+)</name>
        <dbReference type="ChEBI" id="CHEBI:18420"/>
    </cofactor>
</comment>
<dbReference type="CDD" id="cd04453">
    <property type="entry name" value="S1_RNase_E"/>
    <property type="match status" value="1"/>
</dbReference>
<dbReference type="PROSITE" id="PS50126">
    <property type="entry name" value="S1"/>
    <property type="match status" value="1"/>
</dbReference>
<keyword evidence="6" id="KW-0698">rRNA processing</keyword>
<dbReference type="RefSeq" id="WP_089719472.1">
    <property type="nucleotide sequence ID" value="NZ_FNBJ01000004.1"/>
</dbReference>
<dbReference type="PANTHER" id="PTHR30001">
    <property type="entry name" value="RIBONUCLEASE"/>
    <property type="match status" value="1"/>
</dbReference>
<dbReference type="CDD" id="cd00105">
    <property type="entry name" value="KH-I"/>
    <property type="match status" value="1"/>
</dbReference>
<dbReference type="PROSITE" id="PS50926">
    <property type="entry name" value="TRAM"/>
    <property type="match status" value="1"/>
</dbReference>
<evidence type="ECO:0000256" key="3">
    <source>
        <dbReference type="ARBA" id="ARBA00005663"/>
    </source>
</evidence>
<dbReference type="Proteomes" id="UP000198612">
    <property type="component" value="Unassembled WGS sequence"/>
</dbReference>
<evidence type="ECO:0000256" key="7">
    <source>
        <dbReference type="ARBA" id="ARBA00022555"/>
    </source>
</evidence>
<comment type="similarity">
    <text evidence="3">Belongs to the RNase E/G family. RNase G subfamily.</text>
</comment>
<dbReference type="GO" id="GO:0008033">
    <property type="term" value="P:tRNA processing"/>
    <property type="evidence" value="ECO:0007669"/>
    <property type="project" value="UniProtKB-KW"/>
</dbReference>
<evidence type="ECO:0000256" key="11">
    <source>
        <dbReference type="ARBA" id="ARBA00022730"/>
    </source>
</evidence>
<evidence type="ECO:0000256" key="1">
    <source>
        <dbReference type="ARBA" id="ARBA00001946"/>
    </source>
</evidence>
<keyword evidence="14" id="KW-0460">Magnesium</keyword>
<protein>
    <recommendedName>
        <fullName evidence="4">Ribonuclease G</fullName>
    </recommendedName>
</protein>
<dbReference type="PROSITE" id="PS50084">
    <property type="entry name" value="KH_TYPE_1"/>
    <property type="match status" value="1"/>
</dbReference>
<keyword evidence="15 16" id="KW-0694">RNA-binding</keyword>
<evidence type="ECO:0000259" key="18">
    <source>
        <dbReference type="PROSITE" id="PS50926"/>
    </source>
</evidence>
<evidence type="ECO:0000313" key="22">
    <source>
        <dbReference type="Proteomes" id="UP000199519"/>
    </source>
</evidence>
<evidence type="ECO:0000256" key="8">
    <source>
        <dbReference type="ARBA" id="ARBA00022694"/>
    </source>
</evidence>
<dbReference type="Gene3D" id="3.40.1260.20">
    <property type="entry name" value="Ribonuclease E, catalytic domain"/>
    <property type="match status" value="1"/>
</dbReference>
<dbReference type="SMART" id="SM00316">
    <property type="entry name" value="S1"/>
    <property type="match status" value="1"/>
</dbReference>
<organism evidence="20 21">
    <name type="scientific">Halanaerobium congolense</name>
    <dbReference type="NCBI Taxonomy" id="54121"/>
    <lineage>
        <taxon>Bacteria</taxon>
        <taxon>Bacillati</taxon>
        <taxon>Bacillota</taxon>
        <taxon>Clostridia</taxon>
        <taxon>Halanaerobiales</taxon>
        <taxon>Halanaerobiaceae</taxon>
        <taxon>Halanaerobium</taxon>
    </lineage>
</organism>
<evidence type="ECO:0000256" key="14">
    <source>
        <dbReference type="ARBA" id="ARBA00022842"/>
    </source>
</evidence>
<feature type="domain" description="TRAM" evidence="18">
    <location>
        <begin position="499"/>
        <end position="560"/>
    </location>
</feature>
<keyword evidence="9" id="KW-0540">Nuclease</keyword>
<dbReference type="Pfam" id="PF20833">
    <property type="entry name" value="RNase_E_G_Thio"/>
    <property type="match status" value="1"/>
</dbReference>
<dbReference type="NCBIfam" id="TIGR00757">
    <property type="entry name" value="RNaseEG"/>
    <property type="match status" value="1"/>
</dbReference>
<dbReference type="InterPro" id="IPR036612">
    <property type="entry name" value="KH_dom_type_1_sf"/>
</dbReference>
<keyword evidence="13" id="KW-0378">Hydrolase</keyword>
<dbReference type="GO" id="GO:0000049">
    <property type="term" value="F:tRNA binding"/>
    <property type="evidence" value="ECO:0007669"/>
    <property type="project" value="UniProtKB-KW"/>
</dbReference>
<dbReference type="Pfam" id="PF01938">
    <property type="entry name" value="TRAM"/>
    <property type="match status" value="1"/>
</dbReference>
<reference evidence="21 22" key="1">
    <citation type="submission" date="2016-10" db="EMBL/GenBank/DDBJ databases">
        <authorList>
            <person name="Varghese N."/>
            <person name="Submissions S."/>
        </authorList>
    </citation>
    <scope>NUCLEOTIDE SEQUENCE [LARGE SCALE GENOMIC DNA]</scope>
    <source>
        <strain evidence="19 22">WG2</strain>
        <strain evidence="20 21">WG5</strain>
    </source>
</reference>
<dbReference type="EMBL" id="FOHG01000005">
    <property type="protein sequence ID" value="SES77053.1"/>
    <property type="molecule type" value="Genomic_DNA"/>
</dbReference>
<dbReference type="SUPFAM" id="SSF54791">
    <property type="entry name" value="Eukaryotic type KH-domain (KH-domain type I)"/>
    <property type="match status" value="1"/>
</dbReference>
<name>A0A1H9Z6S7_9FIRM</name>
<dbReference type="InterPro" id="IPR048583">
    <property type="entry name" value="RNase_E_G_thioredoxin-like"/>
</dbReference>
<evidence type="ECO:0000256" key="13">
    <source>
        <dbReference type="ARBA" id="ARBA00022801"/>
    </source>
</evidence>
<dbReference type="GO" id="GO:0004519">
    <property type="term" value="F:endonuclease activity"/>
    <property type="evidence" value="ECO:0007669"/>
    <property type="project" value="UniProtKB-KW"/>
</dbReference>
<dbReference type="InterPro" id="IPR012340">
    <property type="entry name" value="NA-bd_OB-fold"/>
</dbReference>